<feature type="compositionally biased region" description="Polar residues" evidence="1">
    <location>
        <begin position="32"/>
        <end position="48"/>
    </location>
</feature>
<proteinExistence type="predicted"/>
<sequence length="172" mass="18756">MTNYDPYYDLMSACLSNNLKGTQFISELPVSRSPTQPKDFPNNQQPGQGLQMRKRSTDISPPSKALVVANYFNRGNQNWGSSAGTCRTGNAASEAKEKGAVGPSGLHLQVLTGLWPNQYQDHQRKLQLGVNAQQGEGIYLGKHQLLLIGTLEADMEDGESGDDENGEQGEED</sequence>
<dbReference type="EMBL" id="KN293992">
    <property type="protein sequence ID" value="KGQ02104.1"/>
    <property type="molecule type" value="Genomic_DNA"/>
</dbReference>
<name>A0A0A2VMP5_PARBA</name>
<evidence type="ECO:0000313" key="2">
    <source>
        <dbReference type="EMBL" id="KGQ02104.1"/>
    </source>
</evidence>
<evidence type="ECO:0000313" key="3">
    <source>
        <dbReference type="Proteomes" id="UP000002059"/>
    </source>
</evidence>
<protein>
    <submittedName>
        <fullName evidence="2">Uncharacterized protein</fullName>
    </submittedName>
</protein>
<feature type="region of interest" description="Disordered" evidence="1">
    <location>
        <begin position="30"/>
        <end position="59"/>
    </location>
</feature>
<dbReference type="AlphaFoldDB" id="A0A0A2VMP5"/>
<keyword evidence="3" id="KW-1185">Reference proteome</keyword>
<dbReference type="VEuPathDB" id="FungiDB:PAAG_11053"/>
<dbReference type="Proteomes" id="UP000002059">
    <property type="component" value="Partially assembled WGS sequence"/>
</dbReference>
<dbReference type="HOGENOM" id="CLU_1555734_0_0_1"/>
<feature type="region of interest" description="Disordered" evidence="1">
    <location>
        <begin position="153"/>
        <end position="172"/>
    </location>
</feature>
<gene>
    <name evidence="2" type="ORF">PAAG_11053</name>
</gene>
<organism evidence="2 3">
    <name type="scientific">Paracoccidioides lutzii (strain ATCC MYA-826 / Pb01)</name>
    <name type="common">Paracoccidioides brasiliensis</name>
    <dbReference type="NCBI Taxonomy" id="502779"/>
    <lineage>
        <taxon>Eukaryota</taxon>
        <taxon>Fungi</taxon>
        <taxon>Dikarya</taxon>
        <taxon>Ascomycota</taxon>
        <taxon>Pezizomycotina</taxon>
        <taxon>Eurotiomycetes</taxon>
        <taxon>Eurotiomycetidae</taxon>
        <taxon>Onygenales</taxon>
        <taxon>Ajellomycetaceae</taxon>
        <taxon>Paracoccidioides</taxon>
    </lineage>
</organism>
<evidence type="ECO:0000256" key="1">
    <source>
        <dbReference type="SAM" id="MobiDB-lite"/>
    </source>
</evidence>
<reference evidence="2 3" key="1">
    <citation type="journal article" date="2011" name="PLoS Genet.">
        <title>Comparative genomic analysis of human fungal pathogens causing paracoccidioidomycosis.</title>
        <authorList>
            <person name="Desjardins C.A."/>
            <person name="Champion M.D."/>
            <person name="Holder J.W."/>
            <person name="Muszewska A."/>
            <person name="Goldberg J."/>
            <person name="Bailao A.M."/>
            <person name="Brigido M.M."/>
            <person name="Ferreira M.E."/>
            <person name="Garcia A.M."/>
            <person name="Grynberg M."/>
            <person name="Gujja S."/>
            <person name="Heiman D.I."/>
            <person name="Henn M.R."/>
            <person name="Kodira C.D."/>
            <person name="Leon-Narvaez H."/>
            <person name="Longo L.V."/>
            <person name="Ma L.J."/>
            <person name="Malavazi I."/>
            <person name="Matsuo A.L."/>
            <person name="Morais F.V."/>
            <person name="Pereira M."/>
            <person name="Rodriguez-Brito S."/>
            <person name="Sakthikumar S."/>
            <person name="Salem-Izacc S.M."/>
            <person name="Sykes S.M."/>
            <person name="Teixeira M.M."/>
            <person name="Vallejo M.C."/>
            <person name="Walter M.E."/>
            <person name="Yandava C."/>
            <person name="Young S."/>
            <person name="Zeng Q."/>
            <person name="Zucker J."/>
            <person name="Felipe M.S."/>
            <person name="Goldman G.H."/>
            <person name="Haas B.J."/>
            <person name="McEwen J.G."/>
            <person name="Nino-Vega G."/>
            <person name="Puccia R."/>
            <person name="San-Blas G."/>
            <person name="Soares C.M."/>
            <person name="Birren B.W."/>
            <person name="Cuomo C.A."/>
        </authorList>
    </citation>
    <scope>NUCLEOTIDE SEQUENCE [LARGE SCALE GENOMIC DNA]</scope>
    <source>
        <strain evidence="3">ATCC MYA-826 / Pb01</strain>
    </source>
</reference>
<accession>A0A0A2VMP5</accession>
<dbReference type="KEGG" id="pbl:PAAG_11053"/>
<dbReference type="GeneID" id="26970193"/>
<dbReference type="RefSeq" id="XP_015703567.1">
    <property type="nucleotide sequence ID" value="XM_015846763.1"/>
</dbReference>